<dbReference type="GO" id="GO:0005829">
    <property type="term" value="C:cytosol"/>
    <property type="evidence" value="ECO:0007669"/>
    <property type="project" value="TreeGrafter"/>
</dbReference>
<keyword evidence="2" id="KW-0805">Transcription regulation</keyword>
<organism evidence="6 7">
    <name type="scientific">Harenicola maris</name>
    <dbReference type="NCBI Taxonomy" id="2841044"/>
    <lineage>
        <taxon>Bacteria</taxon>
        <taxon>Pseudomonadati</taxon>
        <taxon>Pseudomonadota</taxon>
        <taxon>Alphaproteobacteria</taxon>
        <taxon>Rhodobacterales</taxon>
        <taxon>Paracoccaceae</taxon>
        <taxon>Harenicola</taxon>
    </lineage>
</organism>
<evidence type="ECO:0000256" key="2">
    <source>
        <dbReference type="ARBA" id="ARBA00023015"/>
    </source>
</evidence>
<accession>A0AAP2CMT0</accession>
<dbReference type="Proteomes" id="UP001315686">
    <property type="component" value="Unassembled WGS sequence"/>
</dbReference>
<evidence type="ECO:0000256" key="1">
    <source>
        <dbReference type="ARBA" id="ARBA00009437"/>
    </source>
</evidence>
<dbReference type="Pfam" id="PF03466">
    <property type="entry name" value="LysR_substrate"/>
    <property type="match status" value="1"/>
</dbReference>
<dbReference type="PANTHER" id="PTHR30419:SF8">
    <property type="entry name" value="NITROGEN ASSIMILATION TRANSCRIPTIONAL ACTIVATOR-RELATED"/>
    <property type="match status" value="1"/>
</dbReference>
<dbReference type="InterPro" id="IPR000847">
    <property type="entry name" value="LysR_HTH_N"/>
</dbReference>
<dbReference type="InterPro" id="IPR050950">
    <property type="entry name" value="HTH-type_LysR_regulators"/>
</dbReference>
<dbReference type="EMBL" id="JADQAZ010000001">
    <property type="protein sequence ID" value="MBT0955967.1"/>
    <property type="molecule type" value="Genomic_DNA"/>
</dbReference>
<dbReference type="SUPFAM" id="SSF53850">
    <property type="entry name" value="Periplasmic binding protein-like II"/>
    <property type="match status" value="1"/>
</dbReference>
<keyword evidence="7" id="KW-1185">Reference proteome</keyword>
<evidence type="ECO:0000256" key="3">
    <source>
        <dbReference type="ARBA" id="ARBA00023125"/>
    </source>
</evidence>
<dbReference type="GO" id="GO:0003700">
    <property type="term" value="F:DNA-binding transcription factor activity"/>
    <property type="evidence" value="ECO:0007669"/>
    <property type="project" value="InterPro"/>
</dbReference>
<sequence>MQHMTHQLLHLVVIIEQGSLSRAAQVLYVTQPALSRSIRFLEAEVNGKLLNRGRDGATPTKLGEQLYVHGKNILASLERAEADVQAWHQHDRGHLIVGSTALPSMYFVPEAIASFLAERPKVGLRFEVHHMRDLTTMLRQGSIDLFIGALAFEKQADGIETTLLLEDELSIICGADHPLAKSTDWETEDLQKYPWMLPTADTALRQQAEAVFAHFGLSKVEIVVETIAATAIVPLMRHGSYLTMHSKFLLGPEITSGNLVVLPQKVPSARRSLTAFHRKSDELTELVSTFIDHLKTLPGA</sequence>
<dbReference type="Gene3D" id="3.40.190.290">
    <property type="match status" value="1"/>
</dbReference>
<dbReference type="PANTHER" id="PTHR30419">
    <property type="entry name" value="HTH-TYPE TRANSCRIPTIONAL REGULATOR YBHD"/>
    <property type="match status" value="1"/>
</dbReference>
<dbReference type="RefSeq" id="WP_327792185.1">
    <property type="nucleotide sequence ID" value="NZ_JADQAZ010000001.1"/>
</dbReference>
<dbReference type="GO" id="GO:0003677">
    <property type="term" value="F:DNA binding"/>
    <property type="evidence" value="ECO:0007669"/>
    <property type="project" value="UniProtKB-KW"/>
</dbReference>
<evidence type="ECO:0000313" key="6">
    <source>
        <dbReference type="EMBL" id="MBT0955967.1"/>
    </source>
</evidence>
<evidence type="ECO:0000259" key="5">
    <source>
        <dbReference type="PROSITE" id="PS50931"/>
    </source>
</evidence>
<dbReference type="InterPro" id="IPR036388">
    <property type="entry name" value="WH-like_DNA-bd_sf"/>
</dbReference>
<protein>
    <submittedName>
        <fullName evidence="6">LysR family transcriptional regulator</fullName>
    </submittedName>
</protein>
<dbReference type="Gene3D" id="1.10.10.10">
    <property type="entry name" value="Winged helix-like DNA-binding domain superfamily/Winged helix DNA-binding domain"/>
    <property type="match status" value="1"/>
</dbReference>
<dbReference type="SUPFAM" id="SSF46785">
    <property type="entry name" value="Winged helix' DNA-binding domain"/>
    <property type="match status" value="1"/>
</dbReference>
<reference evidence="6 7" key="1">
    <citation type="journal article" date="2021" name="Arch. Microbiol.">
        <title>Harenicola maris gen. nov., sp. nov. isolated from the Sea of Japan shallow sediments.</title>
        <authorList>
            <person name="Romanenko L.A."/>
            <person name="Kurilenko V.V."/>
            <person name="Chernysheva N.Y."/>
            <person name="Tekutyeva L.A."/>
            <person name="Velansky P.V."/>
            <person name="Svetashev V.I."/>
            <person name="Isaeva M.P."/>
        </authorList>
    </citation>
    <scope>NUCLEOTIDE SEQUENCE [LARGE SCALE GENOMIC DNA]</scope>
    <source>
        <strain evidence="6 7">KMM 3653</strain>
    </source>
</reference>
<keyword evidence="3" id="KW-0238">DNA-binding</keyword>
<comment type="caution">
    <text evidence="6">The sequence shown here is derived from an EMBL/GenBank/DDBJ whole genome shotgun (WGS) entry which is preliminary data.</text>
</comment>
<gene>
    <name evidence="6" type="ORF">IV417_01090</name>
</gene>
<dbReference type="PRINTS" id="PR00039">
    <property type="entry name" value="HTHLYSR"/>
</dbReference>
<dbReference type="InterPro" id="IPR005119">
    <property type="entry name" value="LysR_subst-bd"/>
</dbReference>
<evidence type="ECO:0000256" key="4">
    <source>
        <dbReference type="ARBA" id="ARBA00023163"/>
    </source>
</evidence>
<proteinExistence type="inferred from homology"/>
<dbReference type="PROSITE" id="PS50931">
    <property type="entry name" value="HTH_LYSR"/>
    <property type="match status" value="1"/>
</dbReference>
<feature type="domain" description="HTH lysR-type" evidence="5">
    <location>
        <begin position="11"/>
        <end position="60"/>
    </location>
</feature>
<comment type="similarity">
    <text evidence="1">Belongs to the LysR transcriptional regulatory family.</text>
</comment>
<dbReference type="Pfam" id="PF00126">
    <property type="entry name" value="HTH_1"/>
    <property type="match status" value="1"/>
</dbReference>
<keyword evidence="4" id="KW-0804">Transcription</keyword>
<dbReference type="AlphaFoldDB" id="A0AAP2CMT0"/>
<name>A0AAP2CMT0_9RHOB</name>
<dbReference type="InterPro" id="IPR036390">
    <property type="entry name" value="WH_DNA-bd_sf"/>
</dbReference>
<evidence type="ECO:0000313" key="7">
    <source>
        <dbReference type="Proteomes" id="UP001315686"/>
    </source>
</evidence>